<sequence length="249" mass="28890">MYYKACGETTKEFADRLRRDHFLAPHVKVAICGKLDPQAEGKTVVLFGDDTVKMPEYLESNKTYEFCIALGVSTDSDDIMGLKTSVAEGDMHDNISVIKDFMTTFIKNQKTQRYHPISAKKIRKEPGKKKPLWYWHKKGVLVDADLPSKDVEVFSLMDNYPPVTLDFNNYMKMVMRRLNLITNKEAFNIVNIIHSWKSIKLDKIILIPYQIKVSKGFYVRMISKEIRDQLNIPVHIFGIKRLKVEKILQ</sequence>
<dbReference type="InterPro" id="IPR020103">
    <property type="entry name" value="PsdUridine_synth_cat_dom_sf"/>
</dbReference>
<dbReference type="SUPFAM" id="SSF55120">
    <property type="entry name" value="Pseudouridine synthase"/>
    <property type="match status" value="1"/>
</dbReference>
<proteinExistence type="predicted"/>
<dbReference type="InterPro" id="IPR002501">
    <property type="entry name" value="PsdUridine_synth_N"/>
</dbReference>
<dbReference type="AlphaFoldDB" id="A0A6C0B5D1"/>
<reference evidence="5" key="1">
    <citation type="journal article" date="2020" name="Nature">
        <title>Giant virus diversity and host interactions through global metagenomics.</title>
        <authorList>
            <person name="Schulz F."/>
            <person name="Roux S."/>
            <person name="Paez-Espino D."/>
            <person name="Jungbluth S."/>
            <person name="Walsh D.A."/>
            <person name="Denef V.J."/>
            <person name="McMahon K.D."/>
            <person name="Konstantinidis K.T."/>
            <person name="Eloe-Fadrosh E.A."/>
            <person name="Kyrpides N.C."/>
            <person name="Woyke T."/>
        </authorList>
    </citation>
    <scope>NUCLEOTIDE SEQUENCE</scope>
    <source>
        <strain evidence="5">GVMAG-M-3300009422-16</strain>
    </source>
</reference>
<name>A0A6C0B5D1_9ZZZZ</name>
<organism evidence="5">
    <name type="scientific">viral metagenome</name>
    <dbReference type="NCBI Taxonomy" id="1070528"/>
    <lineage>
        <taxon>unclassified sequences</taxon>
        <taxon>metagenomes</taxon>
        <taxon>organismal metagenomes</taxon>
    </lineage>
</organism>
<dbReference type="Gene3D" id="3.30.2350.10">
    <property type="entry name" value="Pseudouridine synthase"/>
    <property type="match status" value="1"/>
</dbReference>
<evidence type="ECO:0000256" key="2">
    <source>
        <dbReference type="ARBA" id="ARBA00022694"/>
    </source>
</evidence>
<accession>A0A6C0B5D1</accession>
<keyword evidence="2" id="KW-0819">tRNA processing</keyword>
<dbReference type="PANTHER" id="PTHR13767">
    <property type="entry name" value="TRNA-PSEUDOURIDINE SYNTHASE"/>
    <property type="match status" value="1"/>
</dbReference>
<protein>
    <recommendedName>
        <fullName evidence="1">tRNA pseudouridine(55) synthase</fullName>
        <ecNumber evidence="1">5.4.99.25</ecNumber>
    </recommendedName>
</protein>
<dbReference type="Pfam" id="PF01509">
    <property type="entry name" value="TruB_N"/>
    <property type="match status" value="1"/>
</dbReference>
<evidence type="ECO:0000259" key="4">
    <source>
        <dbReference type="Pfam" id="PF01509"/>
    </source>
</evidence>
<dbReference type="GO" id="GO:0006400">
    <property type="term" value="P:tRNA modification"/>
    <property type="evidence" value="ECO:0007669"/>
    <property type="project" value="TreeGrafter"/>
</dbReference>
<evidence type="ECO:0000256" key="1">
    <source>
        <dbReference type="ARBA" id="ARBA00012787"/>
    </source>
</evidence>
<feature type="domain" description="Pseudouridine synthase II N-terminal" evidence="4">
    <location>
        <begin position="27"/>
        <end position="146"/>
    </location>
</feature>
<dbReference type="InterPro" id="IPR014780">
    <property type="entry name" value="tRNA_psdUridine_synth_TruB"/>
</dbReference>
<dbReference type="EMBL" id="MN739061">
    <property type="protein sequence ID" value="QHS86769.1"/>
    <property type="molecule type" value="Genomic_DNA"/>
</dbReference>
<dbReference type="PANTHER" id="PTHR13767:SF2">
    <property type="entry name" value="PSEUDOURIDYLATE SYNTHASE TRUB1"/>
    <property type="match status" value="1"/>
</dbReference>
<evidence type="ECO:0000313" key="5">
    <source>
        <dbReference type="EMBL" id="QHS86769.1"/>
    </source>
</evidence>
<dbReference type="EC" id="5.4.99.25" evidence="1"/>
<keyword evidence="3" id="KW-0413">Isomerase</keyword>
<evidence type="ECO:0000256" key="3">
    <source>
        <dbReference type="ARBA" id="ARBA00023235"/>
    </source>
</evidence>
<dbReference type="GO" id="GO:1990481">
    <property type="term" value="P:mRNA pseudouridine synthesis"/>
    <property type="evidence" value="ECO:0007669"/>
    <property type="project" value="TreeGrafter"/>
</dbReference>
<dbReference type="GO" id="GO:0003723">
    <property type="term" value="F:RNA binding"/>
    <property type="evidence" value="ECO:0007669"/>
    <property type="project" value="InterPro"/>
</dbReference>
<dbReference type="GO" id="GO:0160148">
    <property type="term" value="F:tRNA pseudouridine(55) synthase activity"/>
    <property type="evidence" value="ECO:0007669"/>
    <property type="project" value="UniProtKB-EC"/>
</dbReference>